<dbReference type="InterPro" id="IPR011576">
    <property type="entry name" value="Pyridox_Oxase_N"/>
</dbReference>
<name>A0A1H1Y0Q9_9ACTN</name>
<dbReference type="Proteomes" id="UP000198983">
    <property type="component" value="Chromosome I"/>
</dbReference>
<dbReference type="NCBIfam" id="TIGR03668">
    <property type="entry name" value="Rv0121_F420"/>
    <property type="match status" value="1"/>
</dbReference>
<gene>
    <name evidence="3" type="ORF">SAMN04489717_5221</name>
</gene>
<dbReference type="PANTHER" id="PTHR35176">
    <property type="entry name" value="HEME OXYGENASE HI_0854-RELATED"/>
    <property type="match status" value="1"/>
</dbReference>
<dbReference type="InterPro" id="IPR052019">
    <property type="entry name" value="F420H2_bilvrd_red/Heme_oxyg"/>
</dbReference>
<sequence>MRLTGEEARRRFAGSRTAALAMVDADSRPHVVVVTFAVAGDVILTAVDHKPKSTPRLHRLRLVTENPQVSLLADHYDDGDWTRLWWARADGRAEVVTDAAERAEPVRLLSGKYSQYAATPPAGPVIRVHVERWTGWAYTE</sequence>
<dbReference type="EMBL" id="LT629732">
    <property type="protein sequence ID" value="SDT14749.1"/>
    <property type="molecule type" value="Genomic_DNA"/>
</dbReference>
<dbReference type="SUPFAM" id="SSF50475">
    <property type="entry name" value="FMN-binding split barrel"/>
    <property type="match status" value="1"/>
</dbReference>
<evidence type="ECO:0000256" key="1">
    <source>
        <dbReference type="ARBA" id="ARBA00023002"/>
    </source>
</evidence>
<dbReference type="STRING" id="117157.SAMN04489717_5221"/>
<keyword evidence="1" id="KW-0560">Oxidoreductase</keyword>
<evidence type="ECO:0000259" key="2">
    <source>
        <dbReference type="Pfam" id="PF01243"/>
    </source>
</evidence>
<dbReference type="Pfam" id="PF01243">
    <property type="entry name" value="PNPOx_N"/>
    <property type="match status" value="1"/>
</dbReference>
<feature type="domain" description="Pyridoxamine 5'-phosphate oxidase N-terminal" evidence="2">
    <location>
        <begin position="6"/>
        <end position="136"/>
    </location>
</feature>
<dbReference type="InterPro" id="IPR019967">
    <property type="entry name" value="F420-dep_enz_PPOX_Rv0121"/>
</dbReference>
<proteinExistence type="predicted"/>
<dbReference type="AlphaFoldDB" id="A0A1H1Y0Q9"/>
<dbReference type="GO" id="GO:0070967">
    <property type="term" value="F:coenzyme F420 binding"/>
    <property type="evidence" value="ECO:0007669"/>
    <property type="project" value="TreeGrafter"/>
</dbReference>
<dbReference type="GO" id="GO:0016627">
    <property type="term" value="F:oxidoreductase activity, acting on the CH-CH group of donors"/>
    <property type="evidence" value="ECO:0007669"/>
    <property type="project" value="TreeGrafter"/>
</dbReference>
<dbReference type="Gene3D" id="2.30.110.10">
    <property type="entry name" value="Electron Transport, Fmn-binding Protein, Chain A"/>
    <property type="match status" value="1"/>
</dbReference>
<evidence type="ECO:0000313" key="4">
    <source>
        <dbReference type="Proteomes" id="UP000198983"/>
    </source>
</evidence>
<dbReference type="GO" id="GO:0005829">
    <property type="term" value="C:cytosol"/>
    <property type="evidence" value="ECO:0007669"/>
    <property type="project" value="TreeGrafter"/>
</dbReference>
<dbReference type="InterPro" id="IPR012349">
    <property type="entry name" value="Split_barrel_FMN-bd"/>
</dbReference>
<organism evidence="3 4">
    <name type="scientific">Actinopolymorpha singaporensis</name>
    <dbReference type="NCBI Taxonomy" id="117157"/>
    <lineage>
        <taxon>Bacteria</taxon>
        <taxon>Bacillati</taxon>
        <taxon>Actinomycetota</taxon>
        <taxon>Actinomycetes</taxon>
        <taxon>Propionibacteriales</taxon>
        <taxon>Actinopolymorphaceae</taxon>
        <taxon>Actinopolymorpha</taxon>
    </lineage>
</organism>
<keyword evidence="4" id="KW-1185">Reference proteome</keyword>
<protein>
    <submittedName>
        <fullName evidence="3">PPOX class probable F420-dependent enzyme, Rv0121 family</fullName>
    </submittedName>
</protein>
<dbReference type="PANTHER" id="PTHR35176:SF2">
    <property type="entry name" value="F420H(2)-DEPENDENT REDUCTASE RV1155"/>
    <property type="match status" value="1"/>
</dbReference>
<accession>A0A1H1Y0Q9</accession>
<reference evidence="3 4" key="1">
    <citation type="submission" date="2016-10" db="EMBL/GenBank/DDBJ databases">
        <authorList>
            <person name="de Groot N.N."/>
        </authorList>
    </citation>
    <scope>NUCLEOTIDE SEQUENCE [LARGE SCALE GENOMIC DNA]</scope>
    <source>
        <strain evidence="3 4">DSM 22024</strain>
    </source>
</reference>
<dbReference type="OrthoDB" id="9812086at2"/>
<dbReference type="RefSeq" id="WP_092656161.1">
    <property type="nucleotide sequence ID" value="NZ_LT629732.1"/>
</dbReference>
<evidence type="ECO:0000313" key="3">
    <source>
        <dbReference type="EMBL" id="SDT14749.1"/>
    </source>
</evidence>